<comment type="caution">
    <text evidence="1">The sequence shown here is derived from an EMBL/GenBank/DDBJ whole genome shotgun (WGS) entry which is preliminary data.</text>
</comment>
<feature type="non-terminal residue" evidence="1">
    <location>
        <position position="68"/>
    </location>
</feature>
<protein>
    <submittedName>
        <fullName evidence="1">3081_t:CDS:1</fullName>
    </submittedName>
</protein>
<sequence>LLVLLDAYTDAEQNNDPDFMVIDLKKRNFAHGSDIENFMVLKKAYIDKKYSKLSKRQSPSSTIMLTDE</sequence>
<dbReference type="EMBL" id="CAJVPZ010049751">
    <property type="protein sequence ID" value="CAG8776379.1"/>
    <property type="molecule type" value="Genomic_DNA"/>
</dbReference>
<keyword evidence="2" id="KW-1185">Reference proteome</keyword>
<dbReference type="Proteomes" id="UP000789396">
    <property type="component" value="Unassembled WGS sequence"/>
</dbReference>
<feature type="non-terminal residue" evidence="1">
    <location>
        <position position="1"/>
    </location>
</feature>
<name>A0A9N9JE84_9GLOM</name>
<evidence type="ECO:0000313" key="2">
    <source>
        <dbReference type="Proteomes" id="UP000789396"/>
    </source>
</evidence>
<evidence type="ECO:0000313" key="1">
    <source>
        <dbReference type="EMBL" id="CAG8776379.1"/>
    </source>
</evidence>
<proteinExistence type="predicted"/>
<accession>A0A9N9JE84</accession>
<dbReference type="AlphaFoldDB" id="A0A9N9JE84"/>
<reference evidence="1" key="1">
    <citation type="submission" date="2021-06" db="EMBL/GenBank/DDBJ databases">
        <authorList>
            <person name="Kallberg Y."/>
            <person name="Tangrot J."/>
            <person name="Rosling A."/>
        </authorList>
    </citation>
    <scope>NUCLEOTIDE SEQUENCE</scope>
    <source>
        <strain evidence="1">IN212</strain>
    </source>
</reference>
<organism evidence="1 2">
    <name type="scientific">Racocetra fulgida</name>
    <dbReference type="NCBI Taxonomy" id="60492"/>
    <lineage>
        <taxon>Eukaryota</taxon>
        <taxon>Fungi</taxon>
        <taxon>Fungi incertae sedis</taxon>
        <taxon>Mucoromycota</taxon>
        <taxon>Glomeromycotina</taxon>
        <taxon>Glomeromycetes</taxon>
        <taxon>Diversisporales</taxon>
        <taxon>Gigasporaceae</taxon>
        <taxon>Racocetra</taxon>
    </lineage>
</organism>
<gene>
    <name evidence="1" type="ORF">RFULGI_LOCUS15456</name>
</gene>